<keyword evidence="1" id="KW-1133">Transmembrane helix</keyword>
<accession>A0ABQ7R1X6</accession>
<evidence type="ECO:0000313" key="3">
    <source>
        <dbReference type="Proteomes" id="UP000823941"/>
    </source>
</evidence>
<gene>
    <name evidence="2" type="ORF">JYU34_002314</name>
</gene>
<sequence length="181" mass="20885">MCQLPRLIYFILMLQRIKVLKLKLERVLQVTSVPCSVILVRGATEEGPYRGVLQIAHLYREIIEDLDKKSKYISPLALMFLVVMLVDTVDWAIFPSSSAIVAELISHHVDNIKLTLLHCLRDQKKKEHHSEIDSFLRFLELRPFKYSIWRVVPVDLGLPVSLLGLCTTYTIVIIQLTRLYG</sequence>
<comment type="caution">
    <text evidence="2">The sequence shown here is derived from an EMBL/GenBank/DDBJ whole genome shotgun (WGS) entry which is preliminary data.</text>
</comment>
<protein>
    <recommendedName>
        <fullName evidence="4">Gustatory receptor</fullName>
    </recommendedName>
</protein>
<keyword evidence="1" id="KW-0472">Membrane</keyword>
<evidence type="ECO:0008006" key="4">
    <source>
        <dbReference type="Google" id="ProtNLM"/>
    </source>
</evidence>
<proteinExistence type="predicted"/>
<evidence type="ECO:0000313" key="2">
    <source>
        <dbReference type="EMBL" id="KAG7311283.1"/>
    </source>
</evidence>
<keyword evidence="3" id="KW-1185">Reference proteome</keyword>
<keyword evidence="1" id="KW-0812">Transmembrane</keyword>
<feature type="transmembrane region" description="Helical" evidence="1">
    <location>
        <begin position="76"/>
        <end position="94"/>
    </location>
</feature>
<name>A0ABQ7R1X6_PLUXY</name>
<dbReference type="Proteomes" id="UP000823941">
    <property type="component" value="Chromosome 4"/>
</dbReference>
<dbReference type="EMBL" id="JAHIBW010000004">
    <property type="protein sequence ID" value="KAG7311283.1"/>
    <property type="molecule type" value="Genomic_DNA"/>
</dbReference>
<evidence type="ECO:0000256" key="1">
    <source>
        <dbReference type="SAM" id="Phobius"/>
    </source>
</evidence>
<reference evidence="2 3" key="1">
    <citation type="submission" date="2021-06" db="EMBL/GenBank/DDBJ databases">
        <title>A haploid diamondback moth (Plutella xylostella L.) genome assembly resolves 31 chromosomes and identifies a diamide resistance mutation.</title>
        <authorList>
            <person name="Ward C.M."/>
            <person name="Perry K.D."/>
            <person name="Baker G."/>
            <person name="Powis K."/>
            <person name="Heckel D.G."/>
            <person name="Baxter S.W."/>
        </authorList>
    </citation>
    <scope>NUCLEOTIDE SEQUENCE [LARGE SCALE GENOMIC DNA]</scope>
    <source>
        <strain evidence="2 3">LV</strain>
        <tissue evidence="2">Single pupa</tissue>
    </source>
</reference>
<feature type="transmembrane region" description="Helical" evidence="1">
    <location>
        <begin position="156"/>
        <end position="176"/>
    </location>
</feature>
<organism evidence="2 3">
    <name type="scientific">Plutella xylostella</name>
    <name type="common">Diamondback moth</name>
    <name type="synonym">Plutella maculipennis</name>
    <dbReference type="NCBI Taxonomy" id="51655"/>
    <lineage>
        <taxon>Eukaryota</taxon>
        <taxon>Metazoa</taxon>
        <taxon>Ecdysozoa</taxon>
        <taxon>Arthropoda</taxon>
        <taxon>Hexapoda</taxon>
        <taxon>Insecta</taxon>
        <taxon>Pterygota</taxon>
        <taxon>Neoptera</taxon>
        <taxon>Endopterygota</taxon>
        <taxon>Lepidoptera</taxon>
        <taxon>Glossata</taxon>
        <taxon>Ditrysia</taxon>
        <taxon>Yponomeutoidea</taxon>
        <taxon>Plutellidae</taxon>
        <taxon>Plutella</taxon>
    </lineage>
</organism>